<keyword evidence="3" id="KW-1185">Reference proteome</keyword>
<keyword evidence="1" id="KW-0175">Coiled coil</keyword>
<dbReference type="RefSeq" id="WP_084841119.1">
    <property type="nucleotide sequence ID" value="NZ_ARYN01000006.1"/>
</dbReference>
<evidence type="ECO:0000313" key="2">
    <source>
        <dbReference type="EMBL" id="ORL45999.1"/>
    </source>
</evidence>
<name>A0A1Y1T4M4_9FLAO</name>
<dbReference type="EMBL" id="ARYN01000006">
    <property type="protein sequence ID" value="ORL45999.1"/>
    <property type="molecule type" value="Genomic_DNA"/>
</dbReference>
<organism evidence="2 3">
    <name type="scientific">Zunongwangia atlantica 22II14-10F7</name>
    <dbReference type="NCBI Taxonomy" id="1185767"/>
    <lineage>
        <taxon>Bacteria</taxon>
        <taxon>Pseudomonadati</taxon>
        <taxon>Bacteroidota</taxon>
        <taxon>Flavobacteriia</taxon>
        <taxon>Flavobacteriales</taxon>
        <taxon>Flavobacteriaceae</taxon>
        <taxon>Zunongwangia</taxon>
    </lineage>
</organism>
<dbReference type="STRING" id="1185767.IIF7_07761"/>
<evidence type="ECO:0000256" key="1">
    <source>
        <dbReference type="SAM" id="Coils"/>
    </source>
</evidence>
<gene>
    <name evidence="2" type="ORF">IIF7_07761</name>
</gene>
<dbReference type="OrthoDB" id="1453598at2"/>
<accession>A0A1Y1T4M4</accession>
<dbReference type="PROSITE" id="PS51257">
    <property type="entry name" value="PROKAR_LIPOPROTEIN"/>
    <property type="match status" value="1"/>
</dbReference>
<dbReference type="AlphaFoldDB" id="A0A1Y1T4M4"/>
<evidence type="ECO:0000313" key="3">
    <source>
        <dbReference type="Proteomes" id="UP000192746"/>
    </source>
</evidence>
<feature type="coiled-coil region" evidence="1">
    <location>
        <begin position="154"/>
        <end position="191"/>
    </location>
</feature>
<dbReference type="Proteomes" id="UP000192746">
    <property type="component" value="Unassembled WGS sequence"/>
</dbReference>
<evidence type="ECO:0008006" key="4">
    <source>
        <dbReference type="Google" id="ProtNLM"/>
    </source>
</evidence>
<protein>
    <recommendedName>
        <fullName evidence="4">Lipoprotein</fullName>
    </recommendedName>
</protein>
<comment type="caution">
    <text evidence="2">The sequence shown here is derived from an EMBL/GenBank/DDBJ whole genome shotgun (WGS) entry which is preliminary data.</text>
</comment>
<reference evidence="2 3" key="1">
    <citation type="submission" date="2013-04" db="EMBL/GenBank/DDBJ databases">
        <title>Zunongwangia sp. 22II14-10F7 Genome Sequencing.</title>
        <authorList>
            <person name="Lai Q."/>
            <person name="Shao Z."/>
        </authorList>
    </citation>
    <scope>NUCLEOTIDE SEQUENCE [LARGE SCALE GENOMIC DNA]</scope>
    <source>
        <strain evidence="2 3">22II14-10F7</strain>
    </source>
</reference>
<sequence>MKRAIFGILLMILASCVQDSEKDKPQIKPRETEAFTKEFKIKTAILPLESSAKKYALTWAPYIVLNNEVQQLETTSVNKLIDNSSAIAQLTESLQSSLPDSLRSTPVQSRLRVLTTKAKVLEQKAHLQSINPEEIKEVAQDIPMEFNNLNIQLNELFIETIEDFEAELDRLVEENRLRQEQKRDSLEAENQD</sequence>
<proteinExistence type="predicted"/>